<dbReference type="AlphaFoldDB" id="C9LKV8"/>
<evidence type="ECO:0000256" key="1">
    <source>
        <dbReference type="ARBA" id="ARBA00004496"/>
    </source>
</evidence>
<evidence type="ECO:0000256" key="6">
    <source>
        <dbReference type="ARBA" id="ARBA00022723"/>
    </source>
</evidence>
<comment type="caution">
    <text evidence="15">The sequence shown here is derived from an EMBL/GenBank/DDBJ whole genome shotgun (WGS) entry which is preliminary data.</text>
</comment>
<dbReference type="CDD" id="cd00496">
    <property type="entry name" value="PheRS_alpha_core"/>
    <property type="match status" value="1"/>
</dbReference>
<dbReference type="SUPFAM" id="SSF46589">
    <property type="entry name" value="tRNA-binding arm"/>
    <property type="match status" value="1"/>
</dbReference>
<dbReference type="HOGENOM" id="CLU_025086_0_1_9"/>
<dbReference type="HAMAP" id="MF_00281">
    <property type="entry name" value="Phe_tRNA_synth_alpha1"/>
    <property type="match status" value="1"/>
</dbReference>
<dbReference type="FunFam" id="3.30.930.10:FF:000003">
    <property type="entry name" value="Phenylalanine--tRNA ligase alpha subunit"/>
    <property type="match status" value="1"/>
</dbReference>
<evidence type="ECO:0000256" key="11">
    <source>
        <dbReference type="ARBA" id="ARBA00023146"/>
    </source>
</evidence>
<evidence type="ECO:0000256" key="5">
    <source>
        <dbReference type="ARBA" id="ARBA00022598"/>
    </source>
</evidence>
<evidence type="ECO:0000256" key="8">
    <source>
        <dbReference type="ARBA" id="ARBA00022840"/>
    </source>
</evidence>
<dbReference type="GO" id="GO:0005524">
    <property type="term" value="F:ATP binding"/>
    <property type="evidence" value="ECO:0007669"/>
    <property type="project" value="UniProtKB-UniRule"/>
</dbReference>
<dbReference type="InterPro" id="IPR002319">
    <property type="entry name" value="Phenylalanyl-tRNA_Synthase"/>
</dbReference>
<evidence type="ECO:0000256" key="3">
    <source>
        <dbReference type="ARBA" id="ARBA00011209"/>
    </source>
</evidence>
<keyword evidence="10 13" id="KW-0648">Protein biosynthesis</keyword>
<dbReference type="GO" id="GO:0004826">
    <property type="term" value="F:phenylalanine-tRNA ligase activity"/>
    <property type="evidence" value="ECO:0007669"/>
    <property type="project" value="UniProtKB-UniRule"/>
</dbReference>
<dbReference type="InterPro" id="IPR004188">
    <property type="entry name" value="Phe-tRNA_ligase_II_N"/>
</dbReference>
<evidence type="ECO:0000256" key="13">
    <source>
        <dbReference type="HAMAP-Rule" id="MF_00281"/>
    </source>
</evidence>
<dbReference type="PANTHER" id="PTHR11538:SF41">
    <property type="entry name" value="PHENYLALANINE--TRNA LIGASE, MITOCHONDRIAL"/>
    <property type="match status" value="1"/>
</dbReference>
<dbReference type="Proteomes" id="UP000004736">
    <property type="component" value="Unassembled WGS sequence"/>
</dbReference>
<dbReference type="SUPFAM" id="SSF55681">
    <property type="entry name" value="Class II aaRS and biotin synthetases"/>
    <property type="match status" value="1"/>
</dbReference>
<keyword evidence="6 13" id="KW-0479">Metal-binding</keyword>
<evidence type="ECO:0000259" key="14">
    <source>
        <dbReference type="PROSITE" id="PS50862"/>
    </source>
</evidence>
<dbReference type="EC" id="6.1.1.20" evidence="13"/>
<keyword evidence="11 13" id="KW-0030">Aminoacyl-tRNA synthetase</keyword>
<feature type="domain" description="Aminoacyl-transfer RNA synthetases class-II family profile" evidence="14">
    <location>
        <begin position="177"/>
        <end position="385"/>
    </location>
</feature>
<dbReference type="GO" id="GO:0000287">
    <property type="term" value="F:magnesium ion binding"/>
    <property type="evidence" value="ECO:0007669"/>
    <property type="project" value="UniProtKB-UniRule"/>
</dbReference>
<organism evidence="15 16">
    <name type="scientific">Dialister invisus DSM 15470</name>
    <dbReference type="NCBI Taxonomy" id="592028"/>
    <lineage>
        <taxon>Bacteria</taxon>
        <taxon>Bacillati</taxon>
        <taxon>Bacillota</taxon>
        <taxon>Negativicutes</taxon>
        <taxon>Veillonellales</taxon>
        <taxon>Veillonellaceae</taxon>
        <taxon>Dialister</taxon>
    </lineage>
</organism>
<keyword evidence="16" id="KW-1185">Reference proteome</keyword>
<name>C9LKV8_9FIRM</name>
<dbReference type="InterPro" id="IPR022911">
    <property type="entry name" value="Phe_tRNA_ligase_alpha1_bac"/>
</dbReference>
<dbReference type="InterPro" id="IPR010978">
    <property type="entry name" value="tRNA-bd_arm"/>
</dbReference>
<keyword evidence="9 13" id="KW-0460">Magnesium</keyword>
<dbReference type="Pfam" id="PF02912">
    <property type="entry name" value="Phe_tRNA-synt_N"/>
    <property type="match status" value="1"/>
</dbReference>
<evidence type="ECO:0000256" key="10">
    <source>
        <dbReference type="ARBA" id="ARBA00022917"/>
    </source>
</evidence>
<dbReference type="eggNOG" id="COG0016">
    <property type="taxonomic scope" value="Bacteria"/>
</dbReference>
<evidence type="ECO:0000313" key="16">
    <source>
        <dbReference type="Proteomes" id="UP000004736"/>
    </source>
</evidence>
<dbReference type="GO" id="GO:0005737">
    <property type="term" value="C:cytoplasm"/>
    <property type="evidence" value="ECO:0007669"/>
    <property type="project" value="UniProtKB-SubCell"/>
</dbReference>
<evidence type="ECO:0000256" key="4">
    <source>
        <dbReference type="ARBA" id="ARBA00022490"/>
    </source>
</evidence>
<dbReference type="InterPro" id="IPR006195">
    <property type="entry name" value="aa-tRNA-synth_II"/>
</dbReference>
<feature type="binding site" evidence="13">
    <location>
        <position position="322"/>
    </location>
    <ligand>
        <name>Mg(2+)</name>
        <dbReference type="ChEBI" id="CHEBI:18420"/>
        <note>shared with beta subunit</note>
    </ligand>
</feature>
<dbReference type="Gene3D" id="3.30.930.10">
    <property type="entry name" value="Bira Bifunctional Protein, Domain 2"/>
    <property type="match status" value="1"/>
</dbReference>
<dbReference type="InterPro" id="IPR045864">
    <property type="entry name" value="aa-tRNA-synth_II/BPL/LPL"/>
</dbReference>
<keyword evidence="8 13" id="KW-0067">ATP-binding</keyword>
<accession>C9LKV8</accession>
<dbReference type="STRING" id="592028.GCWU000321_00133"/>
<keyword evidence="7 13" id="KW-0547">Nucleotide-binding</keyword>
<dbReference type="GO" id="GO:0140096">
    <property type="term" value="F:catalytic activity, acting on a protein"/>
    <property type="evidence" value="ECO:0007669"/>
    <property type="project" value="UniProtKB-ARBA"/>
</dbReference>
<comment type="subcellular location">
    <subcellularLocation>
        <location evidence="1 13">Cytoplasm</location>
    </subcellularLocation>
</comment>
<reference evidence="15" key="1">
    <citation type="submission" date="2009-09" db="EMBL/GenBank/DDBJ databases">
        <authorList>
            <person name="Weinstock G."/>
            <person name="Sodergren E."/>
            <person name="Clifton S."/>
            <person name="Fulton L."/>
            <person name="Fulton B."/>
            <person name="Courtney L."/>
            <person name="Fronick C."/>
            <person name="Harrison M."/>
            <person name="Strong C."/>
            <person name="Farmer C."/>
            <person name="Delahaunty K."/>
            <person name="Markovic C."/>
            <person name="Hall O."/>
            <person name="Minx P."/>
            <person name="Tomlinson C."/>
            <person name="Mitreva M."/>
            <person name="Nelson J."/>
            <person name="Hou S."/>
            <person name="Wollam A."/>
            <person name="Pepin K.H."/>
            <person name="Johnson M."/>
            <person name="Bhonagiri V."/>
            <person name="Nash W.E."/>
            <person name="Warren W."/>
            <person name="Chinwalla A."/>
            <person name="Mardis E.R."/>
            <person name="Wilson R.K."/>
        </authorList>
    </citation>
    <scope>NUCLEOTIDE SEQUENCE [LARGE SCALE GENOMIC DNA]</scope>
    <source>
        <strain evidence="15">DSM 15470</strain>
    </source>
</reference>
<dbReference type="GO" id="GO:0006432">
    <property type="term" value="P:phenylalanyl-tRNA aminoacylation"/>
    <property type="evidence" value="ECO:0007669"/>
    <property type="project" value="UniProtKB-UniRule"/>
</dbReference>
<proteinExistence type="inferred from homology"/>
<comment type="cofactor">
    <cofactor evidence="13">
        <name>Mg(2+)</name>
        <dbReference type="ChEBI" id="CHEBI:18420"/>
    </cofactor>
    <text evidence="13">Binds 2 magnesium ions per tetramer.</text>
</comment>
<dbReference type="GO" id="GO:0000049">
    <property type="term" value="F:tRNA binding"/>
    <property type="evidence" value="ECO:0007669"/>
    <property type="project" value="InterPro"/>
</dbReference>
<dbReference type="EMBL" id="ACIM02000001">
    <property type="protein sequence ID" value="EEW96195.1"/>
    <property type="molecule type" value="Genomic_DNA"/>
</dbReference>
<evidence type="ECO:0000313" key="15">
    <source>
        <dbReference type="EMBL" id="EEW96195.1"/>
    </source>
</evidence>
<dbReference type="OrthoDB" id="9800719at2"/>
<sequence>MAELEKLRVKALGLLNNCRDNIASKEASAAIRSQMVGILGDLKKYQGEEKFSLNEITERIQTYIIEFMKDELKRLKSDAEAQIRICIDEKELQDTKVAFLGKRGKLTSILRGMKDLSESERPVMGALANTIRETVEKQFTEKLEELKAKKLEEKIRSEIVDITLPARHQRSGHIHPLDKALREIMKSFIRMGYSVEEGPEIEEDFYNFECLNLPKDHPARDMQDSFYITPEILLRTHTSPVQVRTLRKHIPNSPIRMIAPGKVFRWDNDATHSPVFHQVEGLVVDKGIKFSDLKGTLEIFLKDLFGADTKIRFRASYFPFTEPSAEVDISFASRTHSESNDPDWLEILGCGMVHNMVLKLNGYDPNIVSGFAFGMGIERIAMLLYGIDDLRNFYENDIRFLEQF</sequence>
<evidence type="ECO:0000256" key="9">
    <source>
        <dbReference type="ARBA" id="ARBA00022842"/>
    </source>
</evidence>
<evidence type="ECO:0000256" key="2">
    <source>
        <dbReference type="ARBA" id="ARBA00010207"/>
    </source>
</evidence>
<dbReference type="InterPro" id="IPR004529">
    <property type="entry name" value="Phe-tRNA-synth_IIc_asu"/>
</dbReference>
<dbReference type="GO" id="GO:0016740">
    <property type="term" value="F:transferase activity"/>
    <property type="evidence" value="ECO:0007669"/>
    <property type="project" value="UniProtKB-ARBA"/>
</dbReference>
<dbReference type="PROSITE" id="PS50862">
    <property type="entry name" value="AA_TRNA_LIGASE_II"/>
    <property type="match status" value="1"/>
</dbReference>
<comment type="catalytic activity">
    <reaction evidence="12 13">
        <text>tRNA(Phe) + L-phenylalanine + ATP = L-phenylalanyl-tRNA(Phe) + AMP + diphosphate + H(+)</text>
        <dbReference type="Rhea" id="RHEA:19413"/>
        <dbReference type="Rhea" id="RHEA-COMP:9668"/>
        <dbReference type="Rhea" id="RHEA-COMP:9699"/>
        <dbReference type="ChEBI" id="CHEBI:15378"/>
        <dbReference type="ChEBI" id="CHEBI:30616"/>
        <dbReference type="ChEBI" id="CHEBI:33019"/>
        <dbReference type="ChEBI" id="CHEBI:58095"/>
        <dbReference type="ChEBI" id="CHEBI:78442"/>
        <dbReference type="ChEBI" id="CHEBI:78531"/>
        <dbReference type="ChEBI" id="CHEBI:456215"/>
        <dbReference type="EC" id="6.1.1.20"/>
    </reaction>
</comment>
<gene>
    <name evidence="13 15" type="primary">pheS</name>
    <name evidence="15" type="ORF">GCWU000321_00133</name>
</gene>
<dbReference type="Pfam" id="PF01409">
    <property type="entry name" value="tRNA-synt_2d"/>
    <property type="match status" value="1"/>
</dbReference>
<keyword evidence="4 13" id="KW-0963">Cytoplasm</keyword>
<dbReference type="PANTHER" id="PTHR11538">
    <property type="entry name" value="PHENYLALANYL-TRNA SYNTHETASE"/>
    <property type="match status" value="1"/>
</dbReference>
<comment type="similarity">
    <text evidence="2 13">Belongs to the class-II aminoacyl-tRNA synthetase family. Phe-tRNA synthetase alpha subunit type 1 subfamily.</text>
</comment>
<comment type="subunit">
    <text evidence="3 13">Tetramer of two alpha and two beta subunits.</text>
</comment>
<evidence type="ECO:0000256" key="12">
    <source>
        <dbReference type="ARBA" id="ARBA00049255"/>
    </source>
</evidence>
<protein>
    <recommendedName>
        <fullName evidence="13">Phenylalanine--tRNA ligase alpha subunit</fullName>
        <ecNumber evidence="13">6.1.1.20</ecNumber>
    </recommendedName>
    <alternativeName>
        <fullName evidence="13">Phenylalanyl-tRNA synthetase alpha subunit</fullName>
        <shortName evidence="13">PheRS</shortName>
    </alternativeName>
</protein>
<keyword evidence="5 13" id="KW-0436">Ligase</keyword>
<evidence type="ECO:0000256" key="7">
    <source>
        <dbReference type="ARBA" id="ARBA00022741"/>
    </source>
</evidence>
<dbReference type="NCBIfam" id="TIGR00468">
    <property type="entry name" value="pheS"/>
    <property type="match status" value="1"/>
</dbReference>